<evidence type="ECO:0000256" key="1">
    <source>
        <dbReference type="ARBA" id="ARBA00022553"/>
    </source>
</evidence>
<dbReference type="SUPFAM" id="SSF46894">
    <property type="entry name" value="C-terminal effector domain of the bipartite response regulators"/>
    <property type="match status" value="1"/>
</dbReference>
<dbReference type="CDD" id="cd06170">
    <property type="entry name" value="LuxR_C_like"/>
    <property type="match status" value="1"/>
</dbReference>
<feature type="modified residue" description="4-aspartylphosphate" evidence="3">
    <location>
        <position position="54"/>
    </location>
</feature>
<dbReference type="SMART" id="SM00421">
    <property type="entry name" value="HTH_LUXR"/>
    <property type="match status" value="1"/>
</dbReference>
<reference evidence="4 5" key="1">
    <citation type="submission" date="2017-02" db="EMBL/GenBank/DDBJ databases">
        <authorList>
            <person name="Peterson S.W."/>
        </authorList>
    </citation>
    <scope>NUCLEOTIDE SEQUENCE [LARGE SCALE GENOMIC DNA]</scope>
    <source>
        <strain evidence="4 5">2B3F</strain>
    </source>
</reference>
<dbReference type="PROSITE" id="PS50110">
    <property type="entry name" value="RESPONSE_REGULATORY"/>
    <property type="match status" value="1"/>
</dbReference>
<dbReference type="PROSITE" id="PS50043">
    <property type="entry name" value="HTH_LUXR_2"/>
    <property type="match status" value="1"/>
</dbReference>
<keyword evidence="2 4" id="KW-0238">DNA-binding</keyword>
<evidence type="ECO:0000313" key="5">
    <source>
        <dbReference type="Proteomes" id="UP000196230"/>
    </source>
</evidence>
<dbReference type="PROSITE" id="PS00622">
    <property type="entry name" value="HTH_LUXR_1"/>
    <property type="match status" value="1"/>
</dbReference>
<organism evidence="4 5">
    <name type="scientific">Micrococcus lylae</name>
    <dbReference type="NCBI Taxonomy" id="1273"/>
    <lineage>
        <taxon>Bacteria</taxon>
        <taxon>Bacillati</taxon>
        <taxon>Actinomycetota</taxon>
        <taxon>Actinomycetes</taxon>
        <taxon>Micrococcales</taxon>
        <taxon>Micrococcaceae</taxon>
        <taxon>Micrococcus</taxon>
    </lineage>
</organism>
<dbReference type="Proteomes" id="UP000196230">
    <property type="component" value="Unassembled WGS sequence"/>
</dbReference>
<sequence length="223" mass="23579">MITVMVVDDQELMRTALEHFVSLAEDMRTVPGAADGKAGLEAARTHRPDVILMDMQMPVMDGVAATEAVTAELPDTKVLAITTFSSEQYLVPALRAGAAGYLVKDAPPTEVVDAVRKAHAGDAVFSAGVARDLIDAVTSAGPEASASADPAEPLQDFERLTARELDVVRELAHGSSNAEIASALFLAEATVKSHLGHVMEKWGVRDRVQVLIRAARAGLVEIG</sequence>
<dbReference type="InterPro" id="IPR000792">
    <property type="entry name" value="Tscrpt_reg_LuxR_C"/>
</dbReference>
<evidence type="ECO:0000256" key="2">
    <source>
        <dbReference type="ARBA" id="ARBA00023125"/>
    </source>
</evidence>
<dbReference type="GO" id="GO:0003677">
    <property type="term" value="F:DNA binding"/>
    <property type="evidence" value="ECO:0007669"/>
    <property type="project" value="UniProtKB-KW"/>
</dbReference>
<evidence type="ECO:0000313" key="4">
    <source>
        <dbReference type="EMBL" id="SJN32402.1"/>
    </source>
</evidence>
<dbReference type="GO" id="GO:0000160">
    <property type="term" value="P:phosphorelay signal transduction system"/>
    <property type="evidence" value="ECO:0007669"/>
    <property type="project" value="InterPro"/>
</dbReference>
<accession>A0A1R4JK82</accession>
<evidence type="ECO:0000256" key="3">
    <source>
        <dbReference type="PROSITE-ProRule" id="PRU00169"/>
    </source>
</evidence>
<name>A0A1R4JK82_9MICC</name>
<dbReference type="GO" id="GO:0006355">
    <property type="term" value="P:regulation of DNA-templated transcription"/>
    <property type="evidence" value="ECO:0007669"/>
    <property type="project" value="InterPro"/>
</dbReference>
<proteinExistence type="predicted"/>
<dbReference type="InterPro" id="IPR001789">
    <property type="entry name" value="Sig_transdc_resp-reg_receiver"/>
</dbReference>
<dbReference type="CDD" id="cd17535">
    <property type="entry name" value="REC_NarL-like"/>
    <property type="match status" value="1"/>
</dbReference>
<dbReference type="RefSeq" id="WP_070639420.1">
    <property type="nucleotide sequence ID" value="NZ_CP126965.1"/>
</dbReference>
<dbReference type="InterPro" id="IPR039420">
    <property type="entry name" value="WalR-like"/>
</dbReference>
<gene>
    <name evidence="4" type="ORF">FM125_09030</name>
</gene>
<dbReference type="EMBL" id="FUKP01000063">
    <property type="protein sequence ID" value="SJN32402.1"/>
    <property type="molecule type" value="Genomic_DNA"/>
</dbReference>
<dbReference type="Pfam" id="PF00072">
    <property type="entry name" value="Response_reg"/>
    <property type="match status" value="1"/>
</dbReference>
<dbReference type="InterPro" id="IPR058245">
    <property type="entry name" value="NreC/VraR/RcsB-like_REC"/>
</dbReference>
<dbReference type="Pfam" id="PF00196">
    <property type="entry name" value="GerE"/>
    <property type="match status" value="1"/>
</dbReference>
<dbReference type="AlphaFoldDB" id="A0A1R4JK82"/>
<dbReference type="PANTHER" id="PTHR43214">
    <property type="entry name" value="TWO-COMPONENT RESPONSE REGULATOR"/>
    <property type="match status" value="1"/>
</dbReference>
<keyword evidence="1 3" id="KW-0597">Phosphoprotein</keyword>
<dbReference type="SUPFAM" id="SSF52172">
    <property type="entry name" value="CheY-like"/>
    <property type="match status" value="1"/>
</dbReference>
<protein>
    <submittedName>
        <fullName evidence="4">DNA-binding response regulator, LuxR family</fullName>
    </submittedName>
</protein>
<dbReference type="PANTHER" id="PTHR43214:SF43">
    <property type="entry name" value="TWO-COMPONENT RESPONSE REGULATOR"/>
    <property type="match status" value="1"/>
</dbReference>
<dbReference type="InterPro" id="IPR016032">
    <property type="entry name" value="Sig_transdc_resp-reg_C-effctor"/>
</dbReference>
<dbReference type="SMART" id="SM00448">
    <property type="entry name" value="REC"/>
    <property type="match status" value="1"/>
</dbReference>
<dbReference type="PRINTS" id="PR00038">
    <property type="entry name" value="HTHLUXR"/>
</dbReference>
<dbReference type="Gene3D" id="3.40.50.2300">
    <property type="match status" value="1"/>
</dbReference>
<dbReference type="InterPro" id="IPR011006">
    <property type="entry name" value="CheY-like_superfamily"/>
</dbReference>